<dbReference type="RefSeq" id="WP_106596173.1">
    <property type="nucleotide sequence ID" value="NZ_PYAS01000006.1"/>
</dbReference>
<comment type="subcellular location">
    <subcellularLocation>
        <location evidence="1">Cell membrane</location>
        <topology evidence="1">Multi-pass membrane protein</topology>
    </subcellularLocation>
</comment>
<evidence type="ECO:0000256" key="4">
    <source>
        <dbReference type="ARBA" id="ARBA00022989"/>
    </source>
</evidence>
<feature type="transmembrane region" description="Helical" evidence="6">
    <location>
        <begin position="768"/>
        <end position="790"/>
    </location>
</feature>
<feature type="domain" description="ABC3 transporter permease C-terminal" evidence="7">
    <location>
        <begin position="684"/>
        <end position="797"/>
    </location>
</feature>
<feature type="transmembrane region" description="Helical" evidence="6">
    <location>
        <begin position="337"/>
        <end position="366"/>
    </location>
</feature>
<evidence type="ECO:0000259" key="8">
    <source>
        <dbReference type="Pfam" id="PF12704"/>
    </source>
</evidence>
<dbReference type="EMBL" id="PYAS01000006">
    <property type="protein sequence ID" value="PSL28741.1"/>
    <property type="molecule type" value="Genomic_DNA"/>
</dbReference>
<evidence type="ECO:0000256" key="3">
    <source>
        <dbReference type="ARBA" id="ARBA00022692"/>
    </source>
</evidence>
<feature type="transmembrane region" description="Helical" evidence="6">
    <location>
        <begin position="427"/>
        <end position="452"/>
    </location>
</feature>
<dbReference type="InterPro" id="IPR025857">
    <property type="entry name" value="MacB_PCD"/>
</dbReference>
<keyword evidence="9" id="KW-0449">Lipoprotein</keyword>
<feature type="domain" description="MacB-like periplasmic core" evidence="8">
    <location>
        <begin position="532"/>
        <end position="637"/>
    </location>
</feature>
<dbReference type="Proteomes" id="UP000241964">
    <property type="component" value="Unassembled WGS sequence"/>
</dbReference>
<accession>A0A2P8G432</accession>
<keyword evidence="3 6" id="KW-0812">Transmembrane</keyword>
<keyword evidence="4 6" id="KW-1133">Transmembrane helix</keyword>
<dbReference type="PANTHER" id="PTHR30572:SF18">
    <property type="entry name" value="ABC-TYPE MACROLIDE FAMILY EXPORT SYSTEM PERMEASE COMPONENT 2"/>
    <property type="match status" value="1"/>
</dbReference>
<evidence type="ECO:0000256" key="5">
    <source>
        <dbReference type="ARBA" id="ARBA00023136"/>
    </source>
</evidence>
<dbReference type="GO" id="GO:0022857">
    <property type="term" value="F:transmembrane transporter activity"/>
    <property type="evidence" value="ECO:0007669"/>
    <property type="project" value="TreeGrafter"/>
</dbReference>
<comment type="caution">
    <text evidence="9">The sequence shown here is derived from an EMBL/GenBank/DDBJ whole genome shotgun (WGS) entry which is preliminary data.</text>
</comment>
<evidence type="ECO:0000256" key="1">
    <source>
        <dbReference type="ARBA" id="ARBA00004651"/>
    </source>
</evidence>
<protein>
    <submittedName>
        <fullName evidence="9">ABC-type lipoprotein release transport system permease subunit</fullName>
    </submittedName>
</protein>
<dbReference type="OrthoDB" id="5933722at2"/>
<dbReference type="InterPro" id="IPR003838">
    <property type="entry name" value="ABC3_permease_C"/>
</dbReference>
<organism evidence="9 10">
    <name type="scientific">Dyadobacter jiangsuensis</name>
    <dbReference type="NCBI Taxonomy" id="1591085"/>
    <lineage>
        <taxon>Bacteria</taxon>
        <taxon>Pseudomonadati</taxon>
        <taxon>Bacteroidota</taxon>
        <taxon>Cytophagia</taxon>
        <taxon>Cytophagales</taxon>
        <taxon>Spirosomataceae</taxon>
        <taxon>Dyadobacter</taxon>
    </lineage>
</organism>
<feature type="transmembrane region" description="Helical" evidence="6">
    <location>
        <begin position="290"/>
        <end position="312"/>
    </location>
</feature>
<gene>
    <name evidence="9" type="ORF">CLV60_106344</name>
</gene>
<feature type="transmembrane region" description="Helical" evidence="6">
    <location>
        <begin position="21"/>
        <end position="45"/>
    </location>
</feature>
<feature type="domain" description="MacB-like periplasmic core" evidence="8">
    <location>
        <begin position="21"/>
        <end position="238"/>
    </location>
</feature>
<dbReference type="AlphaFoldDB" id="A0A2P8G432"/>
<dbReference type="Pfam" id="PF12704">
    <property type="entry name" value="MacB_PCD"/>
    <property type="match status" value="2"/>
</dbReference>
<evidence type="ECO:0000259" key="7">
    <source>
        <dbReference type="Pfam" id="PF02687"/>
    </source>
</evidence>
<dbReference type="PANTHER" id="PTHR30572">
    <property type="entry name" value="MEMBRANE COMPONENT OF TRANSPORTER-RELATED"/>
    <property type="match status" value="1"/>
</dbReference>
<evidence type="ECO:0000313" key="10">
    <source>
        <dbReference type="Proteomes" id="UP000241964"/>
    </source>
</evidence>
<feature type="transmembrane region" description="Helical" evidence="6">
    <location>
        <begin position="681"/>
        <end position="705"/>
    </location>
</feature>
<feature type="transmembrane region" description="Helical" evidence="6">
    <location>
        <begin position="736"/>
        <end position="756"/>
    </location>
</feature>
<feature type="transmembrane region" description="Helical" evidence="6">
    <location>
        <begin position="386"/>
        <end position="406"/>
    </location>
</feature>
<reference evidence="9 10" key="1">
    <citation type="submission" date="2018-03" db="EMBL/GenBank/DDBJ databases">
        <title>Genomic Encyclopedia of Archaeal and Bacterial Type Strains, Phase II (KMG-II): from individual species to whole genera.</title>
        <authorList>
            <person name="Goeker M."/>
        </authorList>
    </citation>
    <scope>NUCLEOTIDE SEQUENCE [LARGE SCALE GENOMIC DNA]</scope>
    <source>
        <strain evidence="9 10">DSM 29057</strain>
    </source>
</reference>
<evidence type="ECO:0000313" key="9">
    <source>
        <dbReference type="EMBL" id="PSL28741.1"/>
    </source>
</evidence>
<feature type="domain" description="ABC3 transporter permease C-terminal" evidence="7">
    <location>
        <begin position="297"/>
        <end position="412"/>
    </location>
</feature>
<keyword evidence="10" id="KW-1185">Reference proteome</keyword>
<dbReference type="GO" id="GO:0005886">
    <property type="term" value="C:plasma membrane"/>
    <property type="evidence" value="ECO:0007669"/>
    <property type="project" value="UniProtKB-SubCell"/>
</dbReference>
<name>A0A2P8G432_9BACT</name>
<dbReference type="InterPro" id="IPR050250">
    <property type="entry name" value="Macrolide_Exporter_MacB"/>
</dbReference>
<dbReference type="Pfam" id="PF02687">
    <property type="entry name" value="FtsX"/>
    <property type="match status" value="2"/>
</dbReference>
<proteinExistence type="predicted"/>
<sequence length="804" mass="89647">MFKNYIKIALRNLWKSKGYAFINIVGLSVAFCVSVFLFLTAYFALSYDDFHADRDRIFEPYFFSNDPERVDRTASMPFPITPALKAEYPEIEAVARIVNGSDVVEYNGKFLDKNIKFTEPDFFKIFSFPFKQGSGETALSDLSSIVITEHMAKAVFGAENPMGKRIQLGLEANKKEYVVSGVLADFPDNSSLQFDAFIRSENVGGYQHQKDQWDAFSHNIFLKLKPGVDKLAFEKKLQPFTAKYFAETITKLKKKGAKPDERGDLYALRLQKLEDVHFNREISGGKEGSLIYALMGIGIFILLIACINFINLNVARSFIRAREVGVRKSLGALKQQLFFQIWGEAGVVCFLGFLAGVVLSILLLPAFNATFRSKLTLGYIFEPDKIAMLVGLFLFVTLVAGGYPALQMSKFNAVEVLKGKVSLKKPGILRNSLIVAQFALSSLLICCTVIAMQQVDHLRKQPLGFQKEEVISIPVGSKVNGQTALRRMRNRLANDPNIVGITGSGVNLGVGHDRSTSRSSIGFTFKEREVQTDWLHISYDYLKTLNIKLIDGREFNPAYPTDSMGRVIITESMAKAIGEKDPVGKFFQTDTAGIKHQIIGVVPDFNLYSSKTDKRPITMYLSHTDGIGYILVRVTPQGLASSMEKLKNIWKEITPESEFIGSFLDENTNNWYKEEERLSQIFSLASAVAVILSCLGLFAVALIVMEQRTKEIGVRKVLGASVASLVFVLSRDFVKLVLIAILIATPAAWYFMQLWLDNYPYRIEISPLVFVAVGCAAVLVAVATVSFQSIKAALMNPVKSLRSE</sequence>
<keyword evidence="2" id="KW-1003">Cell membrane</keyword>
<keyword evidence="5 6" id="KW-0472">Membrane</keyword>
<evidence type="ECO:0000256" key="2">
    <source>
        <dbReference type="ARBA" id="ARBA00022475"/>
    </source>
</evidence>
<evidence type="ECO:0000256" key="6">
    <source>
        <dbReference type="SAM" id="Phobius"/>
    </source>
</evidence>